<keyword evidence="8 13" id="KW-0472">Membrane</keyword>
<evidence type="ECO:0000256" key="6">
    <source>
        <dbReference type="ARBA" id="ARBA00023002"/>
    </source>
</evidence>
<evidence type="ECO:0000256" key="9">
    <source>
        <dbReference type="ARBA" id="ARBA00059620"/>
    </source>
</evidence>
<comment type="caution">
    <text evidence="14">The sequence shown here is derived from an EMBL/GenBank/DDBJ whole genome shotgun (WGS) entry which is preliminary data.</text>
</comment>
<evidence type="ECO:0000256" key="3">
    <source>
        <dbReference type="ARBA" id="ARBA00022692"/>
    </source>
</evidence>
<dbReference type="PANTHER" id="PTHR24322:SF736">
    <property type="entry name" value="RETINOL DEHYDROGENASE 10"/>
    <property type="match status" value="1"/>
</dbReference>
<organism evidence="14 15">
    <name type="scientific">Penicillium frequentans</name>
    <dbReference type="NCBI Taxonomy" id="3151616"/>
    <lineage>
        <taxon>Eukaryota</taxon>
        <taxon>Fungi</taxon>
        <taxon>Dikarya</taxon>
        <taxon>Ascomycota</taxon>
        <taxon>Pezizomycotina</taxon>
        <taxon>Eurotiomycetes</taxon>
        <taxon>Eurotiomycetidae</taxon>
        <taxon>Eurotiales</taxon>
        <taxon>Aspergillaceae</taxon>
        <taxon>Penicillium</taxon>
    </lineage>
</organism>
<dbReference type="InterPro" id="IPR036291">
    <property type="entry name" value="NAD(P)-bd_dom_sf"/>
</dbReference>
<dbReference type="GO" id="GO:0052650">
    <property type="term" value="F:all-trans-retinol dehydrogenase (NADP+) activity"/>
    <property type="evidence" value="ECO:0007669"/>
    <property type="project" value="UniProtKB-ARBA"/>
</dbReference>
<dbReference type="AlphaFoldDB" id="A0AAD6GFU9"/>
<dbReference type="Pfam" id="PF00106">
    <property type="entry name" value="adh_short"/>
    <property type="match status" value="1"/>
</dbReference>
<dbReference type="Gene3D" id="3.40.50.720">
    <property type="entry name" value="NAD(P)-binding Rossmann-like Domain"/>
    <property type="match status" value="1"/>
</dbReference>
<dbReference type="InterPro" id="IPR020904">
    <property type="entry name" value="Sc_DH/Rdtase_CS"/>
</dbReference>
<evidence type="ECO:0000256" key="13">
    <source>
        <dbReference type="SAM" id="Phobius"/>
    </source>
</evidence>
<dbReference type="PANTHER" id="PTHR24322">
    <property type="entry name" value="PKSB"/>
    <property type="match status" value="1"/>
</dbReference>
<evidence type="ECO:0000256" key="7">
    <source>
        <dbReference type="ARBA" id="ARBA00023098"/>
    </source>
</evidence>
<dbReference type="PROSITE" id="PS00061">
    <property type="entry name" value="ADH_SHORT"/>
    <property type="match status" value="1"/>
</dbReference>
<keyword evidence="7" id="KW-0443">Lipid metabolism</keyword>
<keyword evidence="5 13" id="KW-1133">Transmembrane helix</keyword>
<dbReference type="PRINTS" id="PR00081">
    <property type="entry name" value="GDHRDH"/>
</dbReference>
<dbReference type="PRINTS" id="PR00080">
    <property type="entry name" value="SDRFAMILY"/>
</dbReference>
<feature type="transmembrane region" description="Helical" evidence="13">
    <location>
        <begin position="21"/>
        <end position="40"/>
    </location>
</feature>
<dbReference type="SUPFAM" id="SSF51735">
    <property type="entry name" value="NAD(P)-binding Rossmann-fold domains"/>
    <property type="match status" value="1"/>
</dbReference>
<comment type="subcellular location">
    <subcellularLocation>
        <location evidence="1">Membrane</location>
        <topology evidence="1">Multi-pass membrane protein</topology>
    </subcellularLocation>
</comment>
<evidence type="ECO:0000256" key="12">
    <source>
        <dbReference type="RuleBase" id="RU000363"/>
    </source>
</evidence>
<keyword evidence="3 13" id="KW-0812">Transmembrane</keyword>
<keyword evidence="6" id="KW-0560">Oxidoreductase</keyword>
<dbReference type="GO" id="GO:0016020">
    <property type="term" value="C:membrane"/>
    <property type="evidence" value="ECO:0007669"/>
    <property type="project" value="UniProtKB-SubCell"/>
</dbReference>
<dbReference type="FunFam" id="3.40.50.720:FF:000131">
    <property type="entry name" value="Short-chain dehydrogenase/reductase 3"/>
    <property type="match status" value="1"/>
</dbReference>
<evidence type="ECO:0000256" key="2">
    <source>
        <dbReference type="ARBA" id="ARBA00006484"/>
    </source>
</evidence>
<dbReference type="InterPro" id="IPR002347">
    <property type="entry name" value="SDR_fam"/>
</dbReference>
<sequence length="323" mass="36881">MSNEKWMQWLSERTMNTVNTNLRSTIFLGALGSSLLTYYAHKKFSQLVLNNFQRTEKWDPENELVLLTGGTSGIGKQLAEDLSNQQLHVIVLDIQRPTYPLPRNVIFYQADITSSKEVSEVARLIKTEHGDPTILINNAGVFEHGTILEKTEEKIRRTYEVNNLAHYLLIKEFLPYMIRENRGHVITVASVASFVAVGEMVDYCCSKASALVFHEGLRQELKYWYNAPNVRTSIVHPLWVGTPMIKGFTDHQSHFGQPIMSPKAVSDVIIEQIVTRRSGQVILPRHLSLAGSIRAAPLWLQEFIRPVFSKIVRRVRNMRDPLL</sequence>
<evidence type="ECO:0000256" key="4">
    <source>
        <dbReference type="ARBA" id="ARBA00022857"/>
    </source>
</evidence>
<evidence type="ECO:0000256" key="8">
    <source>
        <dbReference type="ARBA" id="ARBA00023136"/>
    </source>
</evidence>
<evidence type="ECO:0000256" key="1">
    <source>
        <dbReference type="ARBA" id="ARBA00004141"/>
    </source>
</evidence>
<keyword evidence="15" id="KW-1185">Reference proteome</keyword>
<comment type="similarity">
    <text evidence="2 12">Belongs to the short-chain dehydrogenases/reductases (SDR) family.</text>
</comment>
<gene>
    <name evidence="14" type="ORF">N7494_005631</name>
</gene>
<dbReference type="Proteomes" id="UP001220324">
    <property type="component" value="Unassembled WGS sequence"/>
</dbReference>
<comment type="function">
    <text evidence="9">Catalyzes the reduction of all-trans-retinal to all-trans-retinol in the presence of NADPH.</text>
</comment>
<evidence type="ECO:0000256" key="5">
    <source>
        <dbReference type="ARBA" id="ARBA00022989"/>
    </source>
</evidence>
<keyword evidence="4" id="KW-0521">NADP</keyword>
<protein>
    <recommendedName>
        <fullName evidence="10">Short-chain dehydrogenase/reductase 3</fullName>
    </recommendedName>
    <alternativeName>
        <fullName evidence="11">Retinal short-chain dehydrogenase/reductase 1</fullName>
    </alternativeName>
</protein>
<reference evidence="14 15" key="1">
    <citation type="journal article" date="2023" name="IMA Fungus">
        <title>Comparative genomic study of the Penicillium genus elucidates a diverse pangenome and 15 lateral gene transfer events.</title>
        <authorList>
            <person name="Petersen C."/>
            <person name="Sorensen T."/>
            <person name="Nielsen M.R."/>
            <person name="Sondergaard T.E."/>
            <person name="Sorensen J.L."/>
            <person name="Fitzpatrick D.A."/>
            <person name="Frisvad J.C."/>
            <person name="Nielsen K.L."/>
        </authorList>
    </citation>
    <scope>NUCLEOTIDE SEQUENCE [LARGE SCALE GENOMIC DNA]</scope>
    <source>
        <strain evidence="14 15">IBT 35679</strain>
    </source>
</reference>
<evidence type="ECO:0000313" key="14">
    <source>
        <dbReference type="EMBL" id="KAJ5540555.1"/>
    </source>
</evidence>
<accession>A0AAD6GFU9</accession>
<proteinExistence type="inferred from homology"/>
<evidence type="ECO:0000256" key="11">
    <source>
        <dbReference type="ARBA" id="ARBA00082544"/>
    </source>
</evidence>
<evidence type="ECO:0000256" key="10">
    <source>
        <dbReference type="ARBA" id="ARBA00068717"/>
    </source>
</evidence>
<name>A0AAD6GFU9_9EURO</name>
<evidence type="ECO:0000313" key="15">
    <source>
        <dbReference type="Proteomes" id="UP001220324"/>
    </source>
</evidence>
<dbReference type="EMBL" id="JAQIZZ010000005">
    <property type="protein sequence ID" value="KAJ5540555.1"/>
    <property type="molecule type" value="Genomic_DNA"/>
</dbReference>